<name>S4AM74_9ACTN</name>
<gene>
    <name evidence="2" type="ORF">STRAU_4416</name>
</gene>
<dbReference type="Proteomes" id="UP000014629">
    <property type="component" value="Unassembled WGS sequence"/>
</dbReference>
<sequence>MAATGPGAKVSSPQGDLGCTWTSSAPAPTASAADAARAPGDSGTAAPSSAPRAPFRHTCIDPSHHGGGTG</sequence>
<feature type="compositionally biased region" description="Low complexity" evidence="1">
    <location>
        <begin position="20"/>
        <end position="53"/>
    </location>
</feature>
<accession>S4AM74</accession>
<evidence type="ECO:0000256" key="1">
    <source>
        <dbReference type="SAM" id="MobiDB-lite"/>
    </source>
</evidence>
<keyword evidence="3" id="KW-1185">Reference proteome</keyword>
<dbReference type="AlphaFoldDB" id="S4AM74"/>
<evidence type="ECO:0000313" key="2">
    <source>
        <dbReference type="EMBL" id="EPH42527.1"/>
    </source>
</evidence>
<protein>
    <submittedName>
        <fullName evidence="2">Uncharacterized protein</fullName>
    </submittedName>
</protein>
<dbReference type="EMBL" id="AOPZ01000224">
    <property type="protein sequence ID" value="EPH42527.1"/>
    <property type="molecule type" value="Genomic_DNA"/>
</dbReference>
<evidence type="ECO:0000313" key="3">
    <source>
        <dbReference type="Proteomes" id="UP000014629"/>
    </source>
</evidence>
<comment type="caution">
    <text evidence="2">The sequence shown here is derived from an EMBL/GenBank/DDBJ whole genome shotgun (WGS) entry which is preliminary data.</text>
</comment>
<organism evidence="2 3">
    <name type="scientific">Streptomyces aurantiacus JA 4570</name>
    <dbReference type="NCBI Taxonomy" id="1286094"/>
    <lineage>
        <taxon>Bacteria</taxon>
        <taxon>Bacillati</taxon>
        <taxon>Actinomycetota</taxon>
        <taxon>Actinomycetes</taxon>
        <taxon>Kitasatosporales</taxon>
        <taxon>Streptomycetaceae</taxon>
        <taxon>Streptomyces</taxon>
        <taxon>Streptomyces aurantiacus group</taxon>
    </lineage>
</organism>
<feature type="region of interest" description="Disordered" evidence="1">
    <location>
        <begin position="1"/>
        <end position="70"/>
    </location>
</feature>
<proteinExistence type="predicted"/>
<dbReference type="PATRIC" id="fig|1286094.4.peg.4363"/>
<reference evidence="2 3" key="1">
    <citation type="submission" date="2013-02" db="EMBL/GenBank/DDBJ databases">
        <title>Draft Genome Sequence of Streptomyces aurantiacus, Which Produces Setomimycin.</title>
        <authorList>
            <person name="Gruening B.A."/>
            <person name="Praeg A."/>
            <person name="Erxleben A."/>
            <person name="Guenther S."/>
            <person name="Mueller M."/>
        </authorList>
    </citation>
    <scope>NUCLEOTIDE SEQUENCE [LARGE SCALE GENOMIC DNA]</scope>
    <source>
        <strain evidence="2 3">JA 4570</strain>
    </source>
</reference>